<evidence type="ECO:0000256" key="1">
    <source>
        <dbReference type="SAM" id="SignalP"/>
    </source>
</evidence>
<accession>A0A9D2FJC2</accession>
<reference evidence="2" key="1">
    <citation type="journal article" date="2021" name="PeerJ">
        <title>Extensive microbial diversity within the chicken gut microbiome revealed by metagenomics and culture.</title>
        <authorList>
            <person name="Gilroy R."/>
            <person name="Ravi A."/>
            <person name="Getino M."/>
            <person name="Pursley I."/>
            <person name="Horton D.L."/>
            <person name="Alikhan N.F."/>
            <person name="Baker D."/>
            <person name="Gharbi K."/>
            <person name="Hall N."/>
            <person name="Watson M."/>
            <person name="Adriaenssens E.M."/>
            <person name="Foster-Nyarko E."/>
            <person name="Jarju S."/>
            <person name="Secka A."/>
            <person name="Antonio M."/>
            <person name="Oren A."/>
            <person name="Chaudhuri R.R."/>
            <person name="La Ragione R."/>
            <person name="Hildebrand F."/>
            <person name="Pallen M.J."/>
        </authorList>
    </citation>
    <scope>NUCLEOTIDE SEQUENCE</scope>
    <source>
        <strain evidence="2">CHK188-11489</strain>
    </source>
</reference>
<dbReference type="Proteomes" id="UP000824105">
    <property type="component" value="Unassembled WGS sequence"/>
</dbReference>
<dbReference type="AlphaFoldDB" id="A0A9D2FJC2"/>
<evidence type="ECO:0000313" key="2">
    <source>
        <dbReference type="EMBL" id="HIZ61878.1"/>
    </source>
</evidence>
<dbReference type="SUPFAM" id="SSF82171">
    <property type="entry name" value="DPP6 N-terminal domain-like"/>
    <property type="match status" value="1"/>
</dbReference>
<protein>
    <submittedName>
        <fullName evidence="2">ABC transporter substrate-binding protein</fullName>
    </submittedName>
</protein>
<feature type="chain" id="PRO_5038986275" evidence="1">
    <location>
        <begin position="25"/>
        <end position="772"/>
    </location>
</feature>
<comment type="caution">
    <text evidence="2">The sequence shown here is derived from an EMBL/GenBank/DDBJ whole genome shotgun (WGS) entry which is preliminary data.</text>
</comment>
<reference evidence="2" key="2">
    <citation type="submission" date="2021-04" db="EMBL/GenBank/DDBJ databases">
        <authorList>
            <person name="Gilroy R."/>
        </authorList>
    </citation>
    <scope>NUCLEOTIDE SEQUENCE</scope>
    <source>
        <strain evidence="2">CHK188-11489</strain>
    </source>
</reference>
<sequence length="772" mass="79452">MNTATRILSALLAGAALLSLSACSGGETASGGSSGSTAASAAEAVPQGRWVEQEATGIPADVSLTGAPAALADGTLVAYGQQGGGSGSADYHTVRLTSADGGATWQCETPAWAADTGVLVTWAVRPDGTAVFTTVDGASWRVDPDGAVTQLDLLEVATNAVMIDQMCFLADGTLAVLPAAGGGNMTEGEGLPGAFFFYDVDAAQVKAWVQTPGGDGAVGWASAGVDEDGSVTYFGANDIPEILPGQDADGTVFAYYLTVAGDLCRADLDGATSTVATRFLENAYVPVTVDAEGAICYLDSTGLYRQVPGGGLTEQVLAGSGMTFSLESWYLGSISCAPDGSYLAVLLNMGEDICKLYRYAFDESLSAPTETLEVWSLNENSTMRAAIQAFAQQHPECAVEYEPVLTGDTGLTAEDALRTLNTELLAGDGPDVLVLDGADAETFAASGLLADLSAVAEGADLYDFVAAGYTGADGTVPMLPGRFSVPVMCGAAGSLDGVTTLDDVAALVAQRPARPGADDWTALEEDQRYALAFDNVESLVKFALQTSQPALLTDTGLDEAALDDLLAFVQAVGDHYGMGNWPQQMFASGSMGNFGGVDAISWEPGMAEYALAHRAVFGFGAMTSPTWLAANDPEGEAGGQTILQPGLSTGVWTPACLTAVSAASGRQELAFDLVAALLSEGVQGSYQNDGMPVTQAGMAATLERNREEMEGHGYTGGLDEVLAPLTTPVQLDDALFTSLMAHCQAMLQGSETADQAAAGVQQDLALRFAERQ</sequence>
<organism evidence="2 3">
    <name type="scientific">Candidatus Gemmiger avistercoris</name>
    <dbReference type="NCBI Taxonomy" id="2838606"/>
    <lineage>
        <taxon>Bacteria</taxon>
        <taxon>Bacillati</taxon>
        <taxon>Bacillota</taxon>
        <taxon>Clostridia</taxon>
        <taxon>Eubacteriales</taxon>
        <taxon>Gemmiger</taxon>
    </lineage>
</organism>
<dbReference type="PROSITE" id="PS51257">
    <property type="entry name" value="PROKAR_LIPOPROTEIN"/>
    <property type="match status" value="1"/>
</dbReference>
<dbReference type="SUPFAM" id="SSF53850">
    <property type="entry name" value="Periplasmic binding protein-like II"/>
    <property type="match status" value="1"/>
</dbReference>
<gene>
    <name evidence="2" type="ORF">H9724_03805</name>
</gene>
<dbReference type="EMBL" id="DXBF01000032">
    <property type="protein sequence ID" value="HIZ61878.1"/>
    <property type="molecule type" value="Genomic_DNA"/>
</dbReference>
<dbReference type="Gene3D" id="3.40.190.10">
    <property type="entry name" value="Periplasmic binding protein-like II"/>
    <property type="match status" value="1"/>
</dbReference>
<dbReference type="InterPro" id="IPR006059">
    <property type="entry name" value="SBP"/>
</dbReference>
<evidence type="ECO:0000313" key="3">
    <source>
        <dbReference type="Proteomes" id="UP000824105"/>
    </source>
</evidence>
<name>A0A9D2FJC2_9FIRM</name>
<proteinExistence type="predicted"/>
<dbReference type="Pfam" id="PF01547">
    <property type="entry name" value="SBP_bac_1"/>
    <property type="match status" value="1"/>
</dbReference>
<feature type="signal peptide" evidence="1">
    <location>
        <begin position="1"/>
        <end position="24"/>
    </location>
</feature>
<keyword evidence="1" id="KW-0732">Signal</keyword>